<comment type="caution">
    <text evidence="1">The sequence shown here is derived from an EMBL/GenBank/DDBJ whole genome shotgun (WGS) entry which is preliminary data.</text>
</comment>
<name>A0A4R7HY90_9ACTN</name>
<proteinExistence type="predicted"/>
<dbReference type="EMBL" id="SOAU01000001">
    <property type="protein sequence ID" value="TDT15624.1"/>
    <property type="molecule type" value="Genomic_DNA"/>
</dbReference>
<evidence type="ECO:0000313" key="1">
    <source>
        <dbReference type="EMBL" id="TDT15624.1"/>
    </source>
</evidence>
<organism evidence="1 2">
    <name type="scientific">Ilumatobacter fluminis</name>
    <dbReference type="NCBI Taxonomy" id="467091"/>
    <lineage>
        <taxon>Bacteria</taxon>
        <taxon>Bacillati</taxon>
        <taxon>Actinomycetota</taxon>
        <taxon>Acidimicrobiia</taxon>
        <taxon>Acidimicrobiales</taxon>
        <taxon>Ilumatobacteraceae</taxon>
        <taxon>Ilumatobacter</taxon>
    </lineage>
</organism>
<reference evidence="1 2" key="1">
    <citation type="submission" date="2019-03" db="EMBL/GenBank/DDBJ databases">
        <title>Sequencing the genomes of 1000 actinobacteria strains.</title>
        <authorList>
            <person name="Klenk H.-P."/>
        </authorList>
    </citation>
    <scope>NUCLEOTIDE SEQUENCE [LARGE SCALE GENOMIC DNA]</scope>
    <source>
        <strain evidence="1 2">DSM 18936</strain>
    </source>
</reference>
<gene>
    <name evidence="1" type="ORF">BDK89_1199</name>
</gene>
<dbReference type="GO" id="GO:0016740">
    <property type="term" value="F:transferase activity"/>
    <property type="evidence" value="ECO:0007669"/>
    <property type="project" value="UniProtKB-KW"/>
</dbReference>
<dbReference type="OrthoDB" id="3611766at2"/>
<keyword evidence="2" id="KW-1185">Reference proteome</keyword>
<dbReference type="Proteomes" id="UP000294558">
    <property type="component" value="Unassembled WGS sequence"/>
</dbReference>
<dbReference type="RefSeq" id="WP_133868062.1">
    <property type="nucleotide sequence ID" value="NZ_SOAU01000001.1"/>
</dbReference>
<dbReference type="AlphaFoldDB" id="A0A4R7HY90"/>
<evidence type="ECO:0000313" key="2">
    <source>
        <dbReference type="Proteomes" id="UP000294558"/>
    </source>
</evidence>
<keyword evidence="1" id="KW-0808">Transferase</keyword>
<protein>
    <submittedName>
        <fullName evidence="1">Putative nucleotidyltransferase-like protein</fullName>
    </submittedName>
</protein>
<dbReference type="InterPro" id="IPR039498">
    <property type="entry name" value="NTP_transf_5"/>
</dbReference>
<accession>A0A4R7HY90</accession>
<dbReference type="Pfam" id="PF14907">
    <property type="entry name" value="NTP_transf_5"/>
    <property type="match status" value="1"/>
</dbReference>
<sequence>MTRRGPLTLSGRELDLIRAAVAPPAEAGAAWSRWAAEQPPAAADWRSQQLLAYVVERLGPDVVDAPTRDWVKLQRRRIWADNQLDLAALGSAIDLLADLVSEPIVIKGAAMIDTVYPPGLRAMGDADLVVGPDAYEGAIERLLEAGWTAVDRVSDRHVSRAVALASPNGRSLDLHRWVLFPRSIRRPGVELIDRAVPDGPFGARRLDWADSIVLAALQGPDGGQASSLRWPIDVAVLARHAGGDVWDRVEQGAESLGVGRPVGESLDWLRRETGVGPEAERCARMCRQPYDRWLAAEWAWRRRGGSTDAKLRTYRDISRALDRRPTPVGYAAARWAVFRESGGAGPFLRRRWAQLNNTFRGD</sequence>